<dbReference type="SUPFAM" id="SSF53474">
    <property type="entry name" value="alpha/beta-Hydrolases"/>
    <property type="match status" value="1"/>
</dbReference>
<gene>
    <name evidence="1" type="ORF">KACHI17_06810</name>
</gene>
<dbReference type="EMBL" id="AP029612">
    <property type="protein sequence ID" value="BFG69800.1"/>
    <property type="molecule type" value="Genomic_DNA"/>
</dbReference>
<name>A0AAT9GGM8_9BACT</name>
<dbReference type="Pfam" id="PF00756">
    <property type="entry name" value="Esterase"/>
    <property type="match status" value="1"/>
</dbReference>
<dbReference type="Gene3D" id="2.60.40.10">
    <property type="entry name" value="Immunoglobulins"/>
    <property type="match status" value="1"/>
</dbReference>
<dbReference type="GO" id="GO:0016787">
    <property type="term" value="F:hydrolase activity"/>
    <property type="evidence" value="ECO:0007669"/>
    <property type="project" value="UniProtKB-KW"/>
</dbReference>
<dbReference type="Gene3D" id="3.40.50.1820">
    <property type="entry name" value="alpha/beta hydrolase"/>
    <property type="match status" value="1"/>
</dbReference>
<dbReference type="InterPro" id="IPR050583">
    <property type="entry name" value="Mycobacterial_A85_antigen"/>
</dbReference>
<protein>
    <submittedName>
        <fullName evidence="1">Alpha/beta hydrolase-fold protein</fullName>
    </submittedName>
</protein>
<organism evidence="1">
    <name type="scientific">Sediminibacterium sp. KACHI17</name>
    <dbReference type="NCBI Taxonomy" id="1751071"/>
    <lineage>
        <taxon>Bacteria</taxon>
        <taxon>Pseudomonadati</taxon>
        <taxon>Bacteroidota</taxon>
        <taxon>Chitinophagia</taxon>
        <taxon>Chitinophagales</taxon>
        <taxon>Chitinophagaceae</taxon>
        <taxon>Sediminibacterium</taxon>
    </lineage>
</organism>
<dbReference type="InterPro" id="IPR029058">
    <property type="entry name" value="AB_hydrolase_fold"/>
</dbReference>
<dbReference type="InterPro" id="IPR013783">
    <property type="entry name" value="Ig-like_fold"/>
</dbReference>
<evidence type="ECO:0000313" key="1">
    <source>
        <dbReference type="EMBL" id="BFG69800.1"/>
    </source>
</evidence>
<dbReference type="SUPFAM" id="SSF81296">
    <property type="entry name" value="E set domains"/>
    <property type="match status" value="1"/>
</dbReference>
<dbReference type="PANTHER" id="PTHR48098">
    <property type="entry name" value="ENTEROCHELIN ESTERASE-RELATED"/>
    <property type="match status" value="1"/>
</dbReference>
<sequence length="366" mass="41802">MESKAQFTVRLIVNSVATKENDDIYVAGNFNNWNPKDENYKLKPFGGSRKSVVLRGMAAGTYAFKFTRGGFDKVETTADGRDIADRVLEVSDDLTQEFSIPGWKDEYPEKPKRYTASPQVRIIDTAFKIPQLNRTRRIWVYLPKGYATSNKTYPVIYMQDGQNLFNEQTAFMGEWGVDECLDTLQQQLKKEAIIVGIDNGGEKRMQEYNPFDHPQYGKGEGKVYAEFLAKTLKPYIDAKYRTYKSAENNYVVGSSMGGLISLYTVLQYPDVFGAAGVFSPSLWISKDIYTLAENFSTPGMPAFYFYTGSKEGGSSVTDLQKMSDILQKKQRYIIRTVVNPLGQHNETYWRQEFRDFYKWIVSIGSH</sequence>
<dbReference type="AlphaFoldDB" id="A0AAT9GGM8"/>
<reference evidence="1" key="1">
    <citation type="submission" date="2024-02" db="EMBL/GenBank/DDBJ databases">
        <title>Sediminibacterium planktonica sp. nov. and Sediminibacterium longus sp. nov., isolated from surface lake and river water.</title>
        <authorList>
            <person name="Watanabe K."/>
            <person name="Takemine S."/>
            <person name="Ishii Y."/>
            <person name="Ogata Y."/>
            <person name="Shindo C."/>
            <person name="Suda W."/>
        </authorList>
    </citation>
    <scope>NUCLEOTIDE SEQUENCE</scope>
    <source>
        <strain evidence="1">KACHI17</strain>
    </source>
</reference>
<dbReference type="InterPro" id="IPR014756">
    <property type="entry name" value="Ig_E-set"/>
</dbReference>
<proteinExistence type="predicted"/>
<accession>A0AAT9GGM8</accession>
<dbReference type="PANTHER" id="PTHR48098:SF6">
    <property type="entry name" value="FERRI-BACILLIBACTIN ESTERASE BESA"/>
    <property type="match status" value="1"/>
</dbReference>
<keyword evidence="1" id="KW-0378">Hydrolase</keyword>
<dbReference type="InterPro" id="IPR000801">
    <property type="entry name" value="Esterase-like"/>
</dbReference>